<evidence type="ECO:0000256" key="6">
    <source>
        <dbReference type="SAM" id="Phobius"/>
    </source>
</evidence>
<evidence type="ECO:0000256" key="7">
    <source>
        <dbReference type="SAM" id="SignalP"/>
    </source>
</evidence>
<evidence type="ECO:0000256" key="4">
    <source>
        <dbReference type="ARBA" id="ARBA00023180"/>
    </source>
</evidence>
<dbReference type="InterPro" id="IPR000483">
    <property type="entry name" value="Cys-rich_flank_reg_C"/>
</dbReference>
<evidence type="ECO:0000313" key="9">
    <source>
        <dbReference type="EMBL" id="PIK51249.1"/>
    </source>
</evidence>
<keyword evidence="1" id="KW-0433">Leucine-rich repeat</keyword>
<feature type="region of interest" description="Disordered" evidence="5">
    <location>
        <begin position="467"/>
        <end position="505"/>
    </location>
</feature>
<dbReference type="PANTHER" id="PTHR24369">
    <property type="entry name" value="ANTIGEN BSP, PUTATIVE-RELATED"/>
    <property type="match status" value="1"/>
</dbReference>
<feature type="compositionally biased region" description="Basic and acidic residues" evidence="5">
    <location>
        <begin position="469"/>
        <end position="488"/>
    </location>
</feature>
<accession>A0A2G8KTB5</accession>
<name>A0A2G8KTB5_STIJA</name>
<dbReference type="OrthoDB" id="694479at2759"/>
<evidence type="ECO:0000256" key="5">
    <source>
        <dbReference type="SAM" id="MobiDB-lite"/>
    </source>
</evidence>
<dbReference type="SUPFAM" id="SSF52058">
    <property type="entry name" value="L domain-like"/>
    <property type="match status" value="1"/>
</dbReference>
<dbReference type="SMART" id="SM00369">
    <property type="entry name" value="LRR_TYP"/>
    <property type="match status" value="6"/>
</dbReference>
<keyword evidence="2 7" id="KW-0732">Signal</keyword>
<dbReference type="EMBL" id="MRZV01000382">
    <property type="protein sequence ID" value="PIK51249.1"/>
    <property type="molecule type" value="Genomic_DNA"/>
</dbReference>
<dbReference type="InterPro" id="IPR003591">
    <property type="entry name" value="Leu-rich_rpt_typical-subtyp"/>
</dbReference>
<feature type="transmembrane region" description="Helical" evidence="6">
    <location>
        <begin position="416"/>
        <end position="439"/>
    </location>
</feature>
<organism evidence="9 10">
    <name type="scientific">Stichopus japonicus</name>
    <name type="common">Sea cucumber</name>
    <dbReference type="NCBI Taxonomy" id="307972"/>
    <lineage>
        <taxon>Eukaryota</taxon>
        <taxon>Metazoa</taxon>
        <taxon>Echinodermata</taxon>
        <taxon>Eleutherozoa</taxon>
        <taxon>Echinozoa</taxon>
        <taxon>Holothuroidea</taxon>
        <taxon>Aspidochirotacea</taxon>
        <taxon>Aspidochirotida</taxon>
        <taxon>Stichopodidae</taxon>
        <taxon>Apostichopus</taxon>
    </lineage>
</organism>
<feature type="chain" id="PRO_5013809057" evidence="7">
    <location>
        <begin position="24"/>
        <end position="505"/>
    </location>
</feature>
<reference evidence="9 10" key="1">
    <citation type="journal article" date="2017" name="PLoS Biol.">
        <title>The sea cucumber genome provides insights into morphological evolution and visceral regeneration.</title>
        <authorList>
            <person name="Zhang X."/>
            <person name="Sun L."/>
            <person name="Yuan J."/>
            <person name="Sun Y."/>
            <person name="Gao Y."/>
            <person name="Zhang L."/>
            <person name="Li S."/>
            <person name="Dai H."/>
            <person name="Hamel J.F."/>
            <person name="Liu C."/>
            <person name="Yu Y."/>
            <person name="Liu S."/>
            <person name="Lin W."/>
            <person name="Guo K."/>
            <person name="Jin S."/>
            <person name="Xu P."/>
            <person name="Storey K.B."/>
            <person name="Huan P."/>
            <person name="Zhang T."/>
            <person name="Zhou Y."/>
            <person name="Zhang J."/>
            <person name="Lin C."/>
            <person name="Li X."/>
            <person name="Xing L."/>
            <person name="Huo D."/>
            <person name="Sun M."/>
            <person name="Wang L."/>
            <person name="Mercier A."/>
            <person name="Li F."/>
            <person name="Yang H."/>
            <person name="Xiang J."/>
        </authorList>
    </citation>
    <scope>NUCLEOTIDE SEQUENCE [LARGE SCALE GENOMIC DNA]</scope>
    <source>
        <strain evidence="9">Shaxun</strain>
        <tissue evidence="9">Muscle</tissue>
    </source>
</reference>
<evidence type="ECO:0000256" key="2">
    <source>
        <dbReference type="ARBA" id="ARBA00022729"/>
    </source>
</evidence>
<comment type="caution">
    <text evidence="9">The sequence shown here is derived from an EMBL/GenBank/DDBJ whole genome shotgun (WGS) entry which is preliminary data.</text>
</comment>
<keyword evidence="4" id="KW-0325">Glycoprotein</keyword>
<keyword evidence="6" id="KW-1133">Transmembrane helix</keyword>
<dbReference type="InterPro" id="IPR001611">
    <property type="entry name" value="Leu-rich_rpt"/>
</dbReference>
<feature type="domain" description="LRRCT" evidence="8">
    <location>
        <begin position="277"/>
        <end position="322"/>
    </location>
</feature>
<dbReference type="PANTHER" id="PTHR24369:SF210">
    <property type="entry name" value="CHAOPTIN-RELATED"/>
    <property type="match status" value="1"/>
</dbReference>
<keyword evidence="10" id="KW-1185">Reference proteome</keyword>
<dbReference type="SMART" id="SM00082">
    <property type="entry name" value="LRRCT"/>
    <property type="match status" value="1"/>
</dbReference>
<evidence type="ECO:0000256" key="1">
    <source>
        <dbReference type="ARBA" id="ARBA00022614"/>
    </source>
</evidence>
<keyword evidence="6" id="KW-0472">Membrane</keyword>
<proteinExistence type="predicted"/>
<sequence length="505" mass="56700">MLCWALVCCYVYACLFIACEVVARSVWKPARTLHYAKDADCTDRGLSVIPAACPQAHTLDVSSNSLVTLSAPSLQGYYQLRYLHLERNQLSHISPGAFDAVKRKLQLVNISSNRLSIIQPDTFVNMTLKYLLLFNNEISEIKPGAFKGMKWLAKIYLQDNQLTSLEYSMFDDMPRLREIQLQNNLISSLDVTFIPAVVLLQKIFLQNNAISVVNGSVETEQSSLILINLADNRVRSLSCSLIHNLVSLNDFYLANNSLETLDGCRRDQIPVFKISDNPFNCDCELRPLIDWFRENPDDPSPLCSSPVSLRGTPLRDAQMDCAGQNDSSTTSTPTPSYWMAKHSTTDDRSNIVHSSSSVVHEISPDPLSDVPNFVPSSRTNDIFSNYRTDKLIHSFDRNLHQFVTNSSKDLSQIPTILASILIAIFILIIIILVLLVLCLKHYCSEVPHEEEGKKKRNYDRVPSVAPLGEIERAEDASVHSTSDHKYESIRGGNDTGKRRTPPPPR</sequence>
<evidence type="ECO:0000313" key="10">
    <source>
        <dbReference type="Proteomes" id="UP000230750"/>
    </source>
</evidence>
<dbReference type="AlphaFoldDB" id="A0A2G8KTB5"/>
<keyword evidence="6" id="KW-0812">Transmembrane</keyword>
<dbReference type="GO" id="GO:0005886">
    <property type="term" value="C:plasma membrane"/>
    <property type="evidence" value="ECO:0007669"/>
    <property type="project" value="TreeGrafter"/>
</dbReference>
<dbReference type="Proteomes" id="UP000230750">
    <property type="component" value="Unassembled WGS sequence"/>
</dbReference>
<protein>
    <submittedName>
        <fullName evidence="9">Variable lymphocyte receptor A diversity region</fullName>
    </submittedName>
</protein>
<feature type="signal peptide" evidence="7">
    <location>
        <begin position="1"/>
        <end position="23"/>
    </location>
</feature>
<dbReference type="FunFam" id="3.80.10.10:FF:000770">
    <property type="entry name" value="Uncharacterized protein"/>
    <property type="match status" value="1"/>
</dbReference>
<evidence type="ECO:0000259" key="8">
    <source>
        <dbReference type="SMART" id="SM00082"/>
    </source>
</evidence>
<dbReference type="InterPro" id="IPR032675">
    <property type="entry name" value="LRR_dom_sf"/>
</dbReference>
<keyword evidence="9" id="KW-0675">Receptor</keyword>
<keyword evidence="3" id="KW-0677">Repeat</keyword>
<dbReference type="Pfam" id="PF13855">
    <property type="entry name" value="LRR_8"/>
    <property type="match status" value="2"/>
</dbReference>
<gene>
    <name evidence="9" type="ORF">BSL78_11852</name>
</gene>
<evidence type="ECO:0000256" key="3">
    <source>
        <dbReference type="ARBA" id="ARBA00022737"/>
    </source>
</evidence>
<dbReference type="Gene3D" id="3.80.10.10">
    <property type="entry name" value="Ribonuclease Inhibitor"/>
    <property type="match status" value="2"/>
</dbReference>
<dbReference type="STRING" id="307972.A0A2G8KTB5"/>
<dbReference type="InterPro" id="IPR050541">
    <property type="entry name" value="LRR_TM_domain-containing"/>
</dbReference>